<proteinExistence type="predicted"/>
<reference evidence="1 2" key="1">
    <citation type="submission" date="2017-12" db="EMBL/GenBank/DDBJ databases">
        <title>Gene loss provides genomic basis for host adaptation in cereal stripe rust fungi.</title>
        <authorList>
            <person name="Xia C."/>
        </authorList>
    </citation>
    <scope>NUCLEOTIDE SEQUENCE [LARGE SCALE GENOMIC DNA]</scope>
    <source>
        <strain evidence="1 2">93TX-2</strain>
    </source>
</reference>
<dbReference type="VEuPathDB" id="FungiDB:PSTT_02827"/>
<gene>
    <name evidence="1" type="ORF">PSHT_04154</name>
</gene>
<dbReference type="VEuPathDB" id="FungiDB:PSHT_04154"/>
<keyword evidence="2" id="KW-1185">Reference proteome</keyword>
<evidence type="ECO:0000313" key="1">
    <source>
        <dbReference type="EMBL" id="POW19996.1"/>
    </source>
</evidence>
<protein>
    <submittedName>
        <fullName evidence="1">Uncharacterized protein</fullName>
    </submittedName>
</protein>
<reference evidence="2" key="3">
    <citation type="journal article" date="2018" name="Mol. Plant Microbe Interact.">
        <title>Genome sequence resources for the wheat stripe rust pathogen (Puccinia striiformis f. sp. tritici) and the barley stripe rust pathogen (Puccinia striiformis f. sp. hordei).</title>
        <authorList>
            <person name="Xia C."/>
            <person name="Wang M."/>
            <person name="Yin C."/>
            <person name="Cornejo O.E."/>
            <person name="Hulbert S.H."/>
            <person name="Chen X."/>
        </authorList>
    </citation>
    <scope>NUCLEOTIDE SEQUENCE [LARGE SCALE GENOMIC DNA]</scope>
    <source>
        <strain evidence="2">93TX-2</strain>
    </source>
</reference>
<dbReference type="OrthoDB" id="2506356at2759"/>
<evidence type="ECO:0000313" key="2">
    <source>
        <dbReference type="Proteomes" id="UP000238274"/>
    </source>
</evidence>
<name>A0A2S4WDY4_9BASI</name>
<accession>A0A2S4WDY4</accession>
<dbReference type="Proteomes" id="UP000238274">
    <property type="component" value="Unassembled WGS sequence"/>
</dbReference>
<organism evidence="1 2">
    <name type="scientific">Puccinia striiformis</name>
    <dbReference type="NCBI Taxonomy" id="27350"/>
    <lineage>
        <taxon>Eukaryota</taxon>
        <taxon>Fungi</taxon>
        <taxon>Dikarya</taxon>
        <taxon>Basidiomycota</taxon>
        <taxon>Pucciniomycotina</taxon>
        <taxon>Pucciniomycetes</taxon>
        <taxon>Pucciniales</taxon>
        <taxon>Pucciniaceae</taxon>
        <taxon>Puccinia</taxon>
    </lineage>
</organism>
<reference evidence="2" key="2">
    <citation type="journal article" date="2018" name="BMC Genomics">
        <title>Genomic insights into host adaptation between the wheat stripe rust pathogen (Puccinia striiformis f. sp. tritici) and the barley stripe rust pathogen (Puccinia striiformis f. sp. hordei).</title>
        <authorList>
            <person name="Xia C."/>
            <person name="Wang M."/>
            <person name="Yin C."/>
            <person name="Cornejo O.E."/>
            <person name="Hulbert S.H."/>
            <person name="Chen X."/>
        </authorList>
    </citation>
    <scope>NUCLEOTIDE SEQUENCE [LARGE SCALE GENOMIC DNA]</scope>
    <source>
        <strain evidence="2">93TX-2</strain>
    </source>
</reference>
<dbReference type="AlphaFoldDB" id="A0A2S4WDY4"/>
<comment type="caution">
    <text evidence="1">The sequence shown here is derived from an EMBL/GenBank/DDBJ whole genome shotgun (WGS) entry which is preliminary data.</text>
</comment>
<sequence>MKALRRLLSFLSNPQAYVSYISPQLLSDGSNISQWLDSLEDLALLVFGIRKFCLEESKLHFAKCHNGSVAHPCH</sequence>
<dbReference type="EMBL" id="PKSM01000040">
    <property type="protein sequence ID" value="POW19996.1"/>
    <property type="molecule type" value="Genomic_DNA"/>
</dbReference>